<dbReference type="EMBL" id="JAOQAZ010000040">
    <property type="protein sequence ID" value="KAJ4247190.1"/>
    <property type="molecule type" value="Genomic_DNA"/>
</dbReference>
<evidence type="ECO:0000313" key="2">
    <source>
        <dbReference type="EMBL" id="KAJ4247190.1"/>
    </source>
</evidence>
<evidence type="ECO:0000256" key="1">
    <source>
        <dbReference type="SAM" id="MobiDB-lite"/>
    </source>
</evidence>
<feature type="compositionally biased region" description="Polar residues" evidence="1">
    <location>
        <begin position="259"/>
        <end position="271"/>
    </location>
</feature>
<organism evidence="2 3">
    <name type="scientific">Fusarium torreyae</name>
    <dbReference type="NCBI Taxonomy" id="1237075"/>
    <lineage>
        <taxon>Eukaryota</taxon>
        <taxon>Fungi</taxon>
        <taxon>Dikarya</taxon>
        <taxon>Ascomycota</taxon>
        <taxon>Pezizomycotina</taxon>
        <taxon>Sordariomycetes</taxon>
        <taxon>Hypocreomycetidae</taxon>
        <taxon>Hypocreales</taxon>
        <taxon>Nectriaceae</taxon>
        <taxon>Fusarium</taxon>
    </lineage>
</organism>
<name>A0A9W8V7M7_9HYPO</name>
<dbReference type="Proteomes" id="UP001152049">
    <property type="component" value="Unassembled WGS sequence"/>
</dbReference>
<dbReference type="AlphaFoldDB" id="A0A9W8V7M7"/>
<gene>
    <name evidence="2" type="ORF">NW762_013329</name>
</gene>
<reference evidence="2" key="1">
    <citation type="submission" date="2022-09" db="EMBL/GenBank/DDBJ databases">
        <title>Fusarium specimens isolated from Avocado Roots.</title>
        <authorList>
            <person name="Stajich J."/>
            <person name="Roper C."/>
            <person name="Heimlech-Rivalta G."/>
        </authorList>
    </citation>
    <scope>NUCLEOTIDE SEQUENCE</scope>
    <source>
        <strain evidence="2">CF00136</strain>
    </source>
</reference>
<protein>
    <submittedName>
        <fullName evidence="2">Uncharacterized protein</fullName>
    </submittedName>
</protein>
<comment type="caution">
    <text evidence="2">The sequence shown here is derived from an EMBL/GenBank/DDBJ whole genome shotgun (WGS) entry which is preliminary data.</text>
</comment>
<feature type="compositionally biased region" description="Low complexity" evidence="1">
    <location>
        <begin position="272"/>
        <end position="283"/>
    </location>
</feature>
<evidence type="ECO:0000313" key="3">
    <source>
        <dbReference type="Proteomes" id="UP001152049"/>
    </source>
</evidence>
<feature type="region of interest" description="Disordered" evidence="1">
    <location>
        <begin position="259"/>
        <end position="291"/>
    </location>
</feature>
<keyword evidence="3" id="KW-1185">Reference proteome</keyword>
<proteinExistence type="predicted"/>
<dbReference type="OrthoDB" id="415825at2759"/>
<sequence length="444" mass="49308">MREGPYSHLNPADIQEVVVYLEAESSGTSSMADNSSTTSLTPSATNPWIPYKIILSPDGNEDEVINDNIKLITKKRIKGAKRIYMDERASEAYLASHEGRRPVALPIEGSMEQLRYLPMAPTKLNKELVRIHLQLLSRFKCAVDGNPDPSNKFMSHDIVMALAHEINPSMYGHRGFEFRDPFEVPFRTALNSPLISGWQSFDGCSTSLQLHPSTAKILDDMRDLFDVVVSLPLYPTRDDVQKVMEIAGWFYDRLSQLPENAPSQKSPKSNTSSRSGSVESPESAGTSCSSQPTDLPDVVYRVIRQVALIWCQAILHRAPISNFCSEQQVMRIWGSVWQSGLPTWKSILGVFAWVMVAIASNCHKTGPGRLVKTLMVSTMMSIAVENWHIAIRISETALKVQRYLTGGKNNNDGKDLMGGEKVVDKYGFAMPDALPSLDLSTDGD</sequence>
<accession>A0A9W8V7M7</accession>